<dbReference type="OrthoDB" id="7864521at2"/>
<dbReference type="SUPFAM" id="SSF48076">
    <property type="entry name" value="LigA subunit of an aromatic-ring-opening dioxygenase LigAB"/>
    <property type="match status" value="1"/>
</dbReference>
<dbReference type="EMBL" id="JRKS01000002">
    <property type="protein sequence ID" value="KGJ09416.1"/>
    <property type="molecule type" value="Genomic_DNA"/>
</dbReference>
<keyword evidence="3" id="KW-1185">Reference proteome</keyword>
<comment type="caution">
    <text evidence="2">The sequence shown here is derived from an EMBL/GenBank/DDBJ whole genome shotgun (WGS) entry which is preliminary data.</text>
</comment>
<name>A0A099FGQ4_9RHOB</name>
<feature type="domain" description="Extradiol ring-cleavage dioxygenase LigAB LigA subunit" evidence="1">
    <location>
        <begin position="24"/>
        <end position="109"/>
    </location>
</feature>
<dbReference type="GO" id="GO:0051213">
    <property type="term" value="F:dioxygenase activity"/>
    <property type="evidence" value="ECO:0007669"/>
    <property type="project" value="UniProtKB-KW"/>
</dbReference>
<dbReference type="InterPro" id="IPR011986">
    <property type="entry name" value="Xdiol_dOase_LigA"/>
</dbReference>
<evidence type="ECO:0000313" key="2">
    <source>
        <dbReference type="EMBL" id="KGJ09416.1"/>
    </source>
</evidence>
<keyword evidence="2" id="KW-0223">Dioxygenase</keyword>
<evidence type="ECO:0000313" key="3">
    <source>
        <dbReference type="Proteomes" id="UP000029917"/>
    </source>
</evidence>
<accession>A0A099FGQ4</accession>
<dbReference type="AlphaFoldDB" id="A0A099FGQ4"/>
<dbReference type="Pfam" id="PF07746">
    <property type="entry name" value="LigA"/>
    <property type="match status" value="1"/>
</dbReference>
<dbReference type="Proteomes" id="UP000029917">
    <property type="component" value="Unassembled WGS sequence"/>
</dbReference>
<dbReference type="STRING" id="690417.IC63_01205"/>
<protein>
    <submittedName>
        <fullName evidence="2">Extradiol ring-cleavage dioxygenase</fullName>
    </submittedName>
</protein>
<organism evidence="2 3">
    <name type="scientific">Paracoccus sphaerophysae</name>
    <dbReference type="NCBI Taxonomy" id="690417"/>
    <lineage>
        <taxon>Bacteria</taxon>
        <taxon>Pseudomonadati</taxon>
        <taxon>Pseudomonadota</taxon>
        <taxon>Alphaproteobacteria</taxon>
        <taxon>Rhodobacterales</taxon>
        <taxon>Paracoccaceae</taxon>
        <taxon>Paracoccus</taxon>
    </lineage>
</organism>
<dbReference type="Gene3D" id="1.10.700.10">
    <property type="entry name" value="Dioxygenase LigAB, LigA subunit"/>
    <property type="match status" value="1"/>
</dbReference>
<reference evidence="2 3" key="2">
    <citation type="submission" date="2014-10" db="EMBL/GenBank/DDBJ databases">
        <title>Paracoccus sanguinis sp. nov., isolated from clinical specimens of New York State patients.</title>
        <authorList>
            <person name="Mingle L.A."/>
            <person name="Cole J.A."/>
            <person name="Lapierre P."/>
            <person name="Musser K.A."/>
        </authorList>
    </citation>
    <scope>NUCLEOTIDE SEQUENCE [LARGE SCALE GENOMIC DNA]</scope>
    <source>
        <strain evidence="2 3">HAMBI 3106</strain>
    </source>
</reference>
<keyword evidence="2" id="KW-0560">Oxidoreductase</keyword>
<gene>
    <name evidence="2" type="ORF">IC63_01205</name>
</gene>
<sequence>MTDRREIPDTPLFDRDVNRQGYALNKFAMSLGRPDNRAAYKADEDAYLARFGLGPATTAAVKARDYAEMVRLGGNLFFILKISAVDPTPITAIGAAQVGMDHDRFLKERLGK</sequence>
<reference evidence="2 3" key="1">
    <citation type="submission" date="2014-09" db="EMBL/GenBank/DDBJ databases">
        <authorList>
            <person name="McGinnis J.M."/>
            <person name="Wolfgang W.J."/>
        </authorList>
    </citation>
    <scope>NUCLEOTIDE SEQUENCE [LARGE SCALE GENOMIC DNA]</scope>
    <source>
        <strain evidence="2 3">HAMBI 3106</strain>
    </source>
</reference>
<dbReference type="RefSeq" id="WP_036716201.1">
    <property type="nucleotide sequence ID" value="NZ_JRKS01000002.1"/>
</dbReference>
<proteinExistence type="predicted"/>
<dbReference type="InterPro" id="IPR036622">
    <property type="entry name" value="LigA_sf"/>
</dbReference>
<evidence type="ECO:0000259" key="1">
    <source>
        <dbReference type="Pfam" id="PF07746"/>
    </source>
</evidence>